<keyword evidence="8" id="KW-0813">Transport</keyword>
<keyword evidence="9" id="KW-0732">Signal</keyword>
<dbReference type="GO" id="GO:0000139">
    <property type="term" value="C:Golgi membrane"/>
    <property type="evidence" value="ECO:0007669"/>
    <property type="project" value="UniProtKB-SubCell"/>
</dbReference>
<keyword evidence="6 8" id="KW-1133">Transmembrane helix</keyword>
<dbReference type="GO" id="GO:0005886">
    <property type="term" value="C:plasma membrane"/>
    <property type="evidence" value="ECO:0007669"/>
    <property type="project" value="TreeGrafter"/>
</dbReference>
<keyword evidence="8" id="KW-0460">Magnesium</keyword>
<name>A0A6J1TNQ8_FRAOC</name>
<keyword evidence="8" id="KW-0967">Endosome</keyword>
<evidence type="ECO:0000313" key="11">
    <source>
        <dbReference type="RefSeq" id="XP_026293250.1"/>
    </source>
</evidence>
<comment type="subunit">
    <text evidence="3">Component of the ER membrane protein complex (EMC).</text>
</comment>
<accession>A0A6J1TNQ8</accession>
<comment type="subcellular location">
    <subcellularLocation>
        <location evidence="1">Endoplasmic reticulum membrane</location>
        <topology evidence="1">Multi-pass membrane protein</topology>
    </subcellularLocation>
    <subcellularLocation>
        <location evidence="8">Golgi apparatus membrane</location>
        <topology evidence="8">Multi-pass membrane protein</topology>
    </subcellularLocation>
    <subcellularLocation>
        <location evidence="8">Early endosome membrane</location>
        <topology evidence="8">Multi-pass membrane protein</topology>
    </subcellularLocation>
</comment>
<keyword evidence="8" id="KW-0333">Golgi apparatus</keyword>
<sequence length="110" mass="12411">MAATAAHKLIFILGISSLLHAAYSAAQHRAYLRITEQEFVGLPIDILIQGIVSLFVTMYGILTLAGEFKEIRSTVDLESKTWETFRNCPSFYTFNHRGRALSPYYDPPLD</sequence>
<dbReference type="RefSeq" id="XP_026293250.1">
    <property type="nucleotide sequence ID" value="XM_026437465.2"/>
</dbReference>
<keyword evidence="5 8" id="KW-0256">Endoplasmic reticulum</keyword>
<reference evidence="11" key="1">
    <citation type="submission" date="2025-08" db="UniProtKB">
        <authorList>
            <consortium name="RefSeq"/>
        </authorList>
    </citation>
    <scope>IDENTIFICATION</scope>
    <source>
        <tissue evidence="11">Whole organism</tissue>
    </source>
</reference>
<protein>
    <recommendedName>
        <fullName evidence="8">Membrane magnesium transporter</fullName>
    </recommendedName>
</protein>
<dbReference type="PANTHER" id="PTHR21181:SF7">
    <property type="entry name" value="ER MEMBRANE PROTEIN COMPLEX SUBUNIT 5"/>
    <property type="match status" value="1"/>
</dbReference>
<keyword evidence="10" id="KW-1185">Reference proteome</keyword>
<evidence type="ECO:0000256" key="7">
    <source>
        <dbReference type="ARBA" id="ARBA00023136"/>
    </source>
</evidence>
<dbReference type="AlphaFoldDB" id="A0A6J1TNQ8"/>
<comment type="caution">
    <text evidence="8">Lacks conserved residue(s) required for the propagation of feature annotation.</text>
</comment>
<evidence type="ECO:0000256" key="3">
    <source>
        <dbReference type="ARBA" id="ARBA00011276"/>
    </source>
</evidence>
<dbReference type="InterPro" id="IPR018937">
    <property type="entry name" value="MMgT"/>
</dbReference>
<feature type="signal peptide" evidence="9">
    <location>
        <begin position="1"/>
        <end position="21"/>
    </location>
</feature>
<evidence type="ECO:0000256" key="4">
    <source>
        <dbReference type="ARBA" id="ARBA00022692"/>
    </source>
</evidence>
<dbReference type="CTD" id="35159"/>
<dbReference type="KEGG" id="foc:113217523"/>
<proteinExistence type="inferred from homology"/>
<gene>
    <name evidence="11" type="primary">LOC113217523</name>
</gene>
<dbReference type="PANTHER" id="PTHR21181">
    <property type="match status" value="1"/>
</dbReference>
<feature type="transmembrane region" description="Helical" evidence="8">
    <location>
        <begin position="40"/>
        <end position="62"/>
    </location>
</feature>
<evidence type="ECO:0000256" key="6">
    <source>
        <dbReference type="ARBA" id="ARBA00022989"/>
    </source>
</evidence>
<dbReference type="GeneID" id="113217523"/>
<dbReference type="Pfam" id="PF10270">
    <property type="entry name" value="MMgT"/>
    <property type="match status" value="1"/>
</dbReference>
<dbReference type="GO" id="GO:0072546">
    <property type="term" value="C:EMC complex"/>
    <property type="evidence" value="ECO:0007669"/>
    <property type="project" value="UniProtKB-UniRule"/>
</dbReference>
<comment type="function">
    <text evidence="8">Part of the endoplasmic reticulum membrane protein complex (EMC) that enables the energy-independent insertion into endoplasmic reticulum membranes of newly synthesized membrane proteins. May be involved in Mg(2+) transport.</text>
</comment>
<comment type="similarity">
    <text evidence="2 8">Belongs to the membrane magnesium transporter (TC 1.A.67) family.</text>
</comment>
<feature type="chain" id="PRO_5026656606" description="Membrane magnesium transporter" evidence="9">
    <location>
        <begin position="22"/>
        <end position="110"/>
    </location>
</feature>
<keyword evidence="7 8" id="KW-0472">Membrane</keyword>
<evidence type="ECO:0000256" key="1">
    <source>
        <dbReference type="ARBA" id="ARBA00004477"/>
    </source>
</evidence>
<evidence type="ECO:0000256" key="8">
    <source>
        <dbReference type="RuleBase" id="RU367002"/>
    </source>
</evidence>
<evidence type="ECO:0000256" key="5">
    <source>
        <dbReference type="ARBA" id="ARBA00022824"/>
    </source>
</evidence>
<dbReference type="GO" id="GO:0022890">
    <property type="term" value="F:inorganic cation transmembrane transporter activity"/>
    <property type="evidence" value="ECO:0007669"/>
    <property type="project" value="TreeGrafter"/>
</dbReference>
<dbReference type="Proteomes" id="UP000504606">
    <property type="component" value="Unplaced"/>
</dbReference>
<evidence type="ECO:0000313" key="10">
    <source>
        <dbReference type="Proteomes" id="UP000504606"/>
    </source>
</evidence>
<organism evidence="10 11">
    <name type="scientific">Frankliniella occidentalis</name>
    <name type="common">Western flower thrips</name>
    <name type="synonym">Euthrips occidentalis</name>
    <dbReference type="NCBI Taxonomy" id="133901"/>
    <lineage>
        <taxon>Eukaryota</taxon>
        <taxon>Metazoa</taxon>
        <taxon>Ecdysozoa</taxon>
        <taxon>Arthropoda</taxon>
        <taxon>Hexapoda</taxon>
        <taxon>Insecta</taxon>
        <taxon>Pterygota</taxon>
        <taxon>Neoptera</taxon>
        <taxon>Paraneoptera</taxon>
        <taxon>Thysanoptera</taxon>
        <taxon>Terebrantia</taxon>
        <taxon>Thripoidea</taxon>
        <taxon>Thripidae</taxon>
        <taxon>Frankliniella</taxon>
    </lineage>
</organism>
<evidence type="ECO:0000256" key="9">
    <source>
        <dbReference type="SAM" id="SignalP"/>
    </source>
</evidence>
<keyword evidence="4 8" id="KW-0812">Transmembrane</keyword>
<dbReference type="GO" id="GO:0031901">
    <property type="term" value="C:early endosome membrane"/>
    <property type="evidence" value="ECO:0007669"/>
    <property type="project" value="UniProtKB-SubCell"/>
</dbReference>
<dbReference type="OrthoDB" id="44756at2759"/>
<evidence type="ECO:0000256" key="2">
    <source>
        <dbReference type="ARBA" id="ARBA00006109"/>
    </source>
</evidence>